<evidence type="ECO:0000256" key="1">
    <source>
        <dbReference type="SAM" id="MobiDB-lite"/>
    </source>
</evidence>
<dbReference type="InterPro" id="IPR001251">
    <property type="entry name" value="CRAL-TRIO_dom"/>
</dbReference>
<protein>
    <recommendedName>
        <fullName evidence="2">CRAL-TRIO domain-containing protein</fullName>
    </recommendedName>
</protein>
<dbReference type="InterPro" id="IPR008936">
    <property type="entry name" value="Rho_GTPase_activation_prot"/>
</dbReference>
<feature type="compositionally biased region" description="Basic and acidic residues" evidence="1">
    <location>
        <begin position="505"/>
        <end position="527"/>
    </location>
</feature>
<feature type="region of interest" description="Disordered" evidence="1">
    <location>
        <begin position="363"/>
        <end position="383"/>
    </location>
</feature>
<feature type="region of interest" description="Disordered" evidence="1">
    <location>
        <begin position="423"/>
        <end position="478"/>
    </location>
</feature>
<dbReference type="AlphaFoldDB" id="A0AAV5RFP1"/>
<dbReference type="Proteomes" id="UP001362899">
    <property type="component" value="Unassembled WGS sequence"/>
</dbReference>
<dbReference type="Pfam" id="PF13716">
    <property type="entry name" value="CRAL_TRIO_2"/>
    <property type="match status" value="1"/>
</dbReference>
<feature type="region of interest" description="Disordered" evidence="1">
    <location>
        <begin position="492"/>
        <end position="527"/>
    </location>
</feature>
<feature type="compositionally biased region" description="Polar residues" evidence="1">
    <location>
        <begin position="444"/>
        <end position="475"/>
    </location>
</feature>
<reference evidence="3 4" key="1">
    <citation type="journal article" date="2023" name="Elife">
        <title>Identification of key yeast species and microbe-microbe interactions impacting larval growth of Drosophila in the wild.</title>
        <authorList>
            <person name="Mure A."/>
            <person name="Sugiura Y."/>
            <person name="Maeda R."/>
            <person name="Honda K."/>
            <person name="Sakurai N."/>
            <person name="Takahashi Y."/>
            <person name="Watada M."/>
            <person name="Katoh T."/>
            <person name="Gotoh A."/>
            <person name="Gotoh Y."/>
            <person name="Taniguchi I."/>
            <person name="Nakamura K."/>
            <person name="Hayashi T."/>
            <person name="Katayama T."/>
            <person name="Uemura T."/>
            <person name="Hattori Y."/>
        </authorList>
    </citation>
    <scope>NUCLEOTIDE SEQUENCE [LARGE SCALE GENOMIC DNA]</scope>
    <source>
        <strain evidence="3 4">SB-73</strain>
    </source>
</reference>
<dbReference type="PROSITE" id="PS50191">
    <property type="entry name" value="CRAL_TRIO"/>
    <property type="match status" value="1"/>
</dbReference>
<dbReference type="CDD" id="cd00170">
    <property type="entry name" value="SEC14"/>
    <property type="match status" value="1"/>
</dbReference>
<dbReference type="InterPro" id="IPR036865">
    <property type="entry name" value="CRAL-TRIO_dom_sf"/>
</dbReference>
<dbReference type="Gene3D" id="1.10.555.10">
    <property type="entry name" value="Rho GTPase activation protein"/>
    <property type="match status" value="1"/>
</dbReference>
<dbReference type="Gene3D" id="3.40.525.10">
    <property type="entry name" value="CRAL-TRIO lipid binding domain"/>
    <property type="match status" value="1"/>
</dbReference>
<dbReference type="SUPFAM" id="SSF52087">
    <property type="entry name" value="CRAL/TRIO domain"/>
    <property type="match status" value="1"/>
</dbReference>
<dbReference type="SUPFAM" id="SSF48350">
    <property type="entry name" value="GTPase activation domain, GAP"/>
    <property type="match status" value="1"/>
</dbReference>
<accession>A0AAV5RFP1</accession>
<sequence length="574" mass="64495">MNRTVVYQTSARDPVTELPIVIVDTTALGTPDVVPSLDMDMPAYLQAMPQQVDFELVFLTSRAPKMPHIAWLHKLHALLDRDLKKRIKRVFLVHANWYTRALNRAIAPIVSPKFAKKLVHAKNMSELSKHIDITAIDFSPKVFLDDTEFNDDDEIGLIRIPKHCAGFFGERLPLKPSNYWCSAVAFLNMGNISEEVFIPISRSSQQEKDMVSVLKHAVKREQRLKLSDYGPHVVLCVLKEYMVTLPVPIVDIRTIPLPVTASQEYIDRCLSRLSTAAVTHLKDIIQWLQTLSHINVELLGKSLGPSLMGMKRVSREEFSIAARFVILLVTYWDLTDLNSLNRANEQEEVADQRRKLLDPHMNQSVPAVSGQHPHMPQDPQSYRLLGSVPNLEEAGRGSNPALIYSQKPRIPSVPVALALGDSDVLHTPDNQNAPMPPAPRNKTLKTQDSKTLSRKTSNSTIPSPDLSLQKTSPAFDSSADETAFNMRDIKNALSDSSSSGGSSKGNKENENDDSMHKPQHLDPKDLLQRVNMVRPRDLPSEIKHNIRQEPRVPNKRAFGKIAEIIKVYDESSWV</sequence>
<comment type="caution">
    <text evidence="3">The sequence shown here is derived from an EMBL/GenBank/DDBJ whole genome shotgun (WGS) entry which is preliminary data.</text>
</comment>
<keyword evidence="4" id="KW-1185">Reference proteome</keyword>
<evidence type="ECO:0000259" key="2">
    <source>
        <dbReference type="PROSITE" id="PS50191"/>
    </source>
</evidence>
<organism evidence="3 4">
    <name type="scientific">Starmerella bacillaris</name>
    <name type="common">Yeast</name>
    <name type="synonym">Candida zemplinina</name>
    <dbReference type="NCBI Taxonomy" id="1247836"/>
    <lineage>
        <taxon>Eukaryota</taxon>
        <taxon>Fungi</taxon>
        <taxon>Dikarya</taxon>
        <taxon>Ascomycota</taxon>
        <taxon>Saccharomycotina</taxon>
        <taxon>Dipodascomycetes</taxon>
        <taxon>Dipodascales</taxon>
        <taxon>Trichomonascaceae</taxon>
        <taxon>Starmerella</taxon>
    </lineage>
</organism>
<gene>
    <name evidence="3" type="ORF">DASB73_008450</name>
</gene>
<evidence type="ECO:0000313" key="3">
    <source>
        <dbReference type="EMBL" id="GMM49887.1"/>
    </source>
</evidence>
<name>A0AAV5RFP1_STABA</name>
<dbReference type="EMBL" id="BTGC01000003">
    <property type="protein sequence ID" value="GMM49887.1"/>
    <property type="molecule type" value="Genomic_DNA"/>
</dbReference>
<proteinExistence type="predicted"/>
<feature type="domain" description="CRAL-TRIO" evidence="2">
    <location>
        <begin position="1"/>
        <end position="151"/>
    </location>
</feature>
<evidence type="ECO:0000313" key="4">
    <source>
        <dbReference type="Proteomes" id="UP001362899"/>
    </source>
</evidence>